<feature type="region of interest" description="Disordered" evidence="1">
    <location>
        <begin position="68"/>
        <end position="120"/>
    </location>
</feature>
<gene>
    <name evidence="2" type="ORF">GCM10010171_18510</name>
</gene>
<keyword evidence="3" id="KW-1185">Reference proteome</keyword>
<comment type="caution">
    <text evidence="2">The sequence shown here is derived from an EMBL/GenBank/DDBJ whole genome shotgun (WGS) entry which is preliminary data.</text>
</comment>
<evidence type="ECO:0000313" key="3">
    <source>
        <dbReference type="Proteomes" id="UP000660680"/>
    </source>
</evidence>
<dbReference type="EMBL" id="BMRB01000001">
    <property type="protein sequence ID" value="GGS25482.1"/>
    <property type="molecule type" value="Genomic_DNA"/>
</dbReference>
<accession>A0A918G932</accession>
<name>A0A918G932_9PSEU</name>
<sequence>MDPRERAEAILARARARGAYVVTPDSATSPMDAAATVQIPRMVVRNADNDPEVTSVFPVADELPAIAQEAATQSLASPPRPTERLPRQAPPPEELDGILPTTKQPGADRSTLSRRLDGGL</sequence>
<dbReference type="Proteomes" id="UP000660680">
    <property type="component" value="Unassembled WGS sequence"/>
</dbReference>
<organism evidence="2 3">
    <name type="scientific">Actinokineospora fastidiosa</name>
    <dbReference type="NCBI Taxonomy" id="1816"/>
    <lineage>
        <taxon>Bacteria</taxon>
        <taxon>Bacillati</taxon>
        <taxon>Actinomycetota</taxon>
        <taxon>Actinomycetes</taxon>
        <taxon>Pseudonocardiales</taxon>
        <taxon>Pseudonocardiaceae</taxon>
        <taxon>Actinokineospora</taxon>
    </lineage>
</organism>
<proteinExistence type="predicted"/>
<dbReference type="AlphaFoldDB" id="A0A918G932"/>
<evidence type="ECO:0000256" key="1">
    <source>
        <dbReference type="SAM" id="MobiDB-lite"/>
    </source>
</evidence>
<reference evidence="2" key="1">
    <citation type="journal article" date="2014" name="Int. J. Syst. Evol. Microbiol.">
        <title>Complete genome sequence of Corynebacterium casei LMG S-19264T (=DSM 44701T), isolated from a smear-ripened cheese.</title>
        <authorList>
            <consortium name="US DOE Joint Genome Institute (JGI-PGF)"/>
            <person name="Walter F."/>
            <person name="Albersmeier A."/>
            <person name="Kalinowski J."/>
            <person name="Ruckert C."/>
        </authorList>
    </citation>
    <scope>NUCLEOTIDE SEQUENCE</scope>
    <source>
        <strain evidence="2">JCM 3276</strain>
    </source>
</reference>
<protein>
    <submittedName>
        <fullName evidence="2">Uncharacterized protein</fullName>
    </submittedName>
</protein>
<evidence type="ECO:0000313" key="2">
    <source>
        <dbReference type="EMBL" id="GGS25482.1"/>
    </source>
</evidence>
<reference evidence="2" key="2">
    <citation type="submission" date="2020-09" db="EMBL/GenBank/DDBJ databases">
        <authorList>
            <person name="Sun Q."/>
            <person name="Ohkuma M."/>
        </authorList>
    </citation>
    <scope>NUCLEOTIDE SEQUENCE</scope>
    <source>
        <strain evidence="2">JCM 3276</strain>
    </source>
</reference>
<dbReference type="RefSeq" id="WP_189209788.1">
    <property type="nucleotide sequence ID" value="NZ_BMRB01000001.1"/>
</dbReference>